<dbReference type="GO" id="GO:0009055">
    <property type="term" value="F:electron transfer activity"/>
    <property type="evidence" value="ECO:0007669"/>
    <property type="project" value="InterPro"/>
</dbReference>
<dbReference type="RefSeq" id="WP_099097054.1">
    <property type="nucleotide sequence ID" value="NZ_PDNU01000048.1"/>
</dbReference>
<name>A0A2C7A7Q9_9PROT</name>
<keyword evidence="5 6" id="KW-0408">Iron</keyword>
<accession>A0A2C7A7Q9</accession>
<dbReference type="InterPro" id="IPR009056">
    <property type="entry name" value="Cyt_c-like_dom"/>
</dbReference>
<dbReference type="SUPFAM" id="SSF46626">
    <property type="entry name" value="Cytochrome c"/>
    <property type="match status" value="1"/>
</dbReference>
<keyword evidence="10" id="KW-1185">Reference proteome</keyword>
<evidence type="ECO:0000313" key="9">
    <source>
        <dbReference type="EMBL" id="PHK93385.1"/>
    </source>
</evidence>
<evidence type="ECO:0000256" key="6">
    <source>
        <dbReference type="PROSITE-ProRule" id="PRU00433"/>
    </source>
</evidence>
<dbReference type="PRINTS" id="PR00604">
    <property type="entry name" value="CYTCHRMECIAB"/>
</dbReference>
<dbReference type="PANTHER" id="PTHR11961">
    <property type="entry name" value="CYTOCHROME C"/>
    <property type="match status" value="1"/>
</dbReference>
<organism evidence="9 10">
    <name type="scientific">Teichococcus rhizosphaerae</name>
    <dbReference type="NCBI Taxonomy" id="1335062"/>
    <lineage>
        <taxon>Bacteria</taxon>
        <taxon>Pseudomonadati</taxon>
        <taxon>Pseudomonadota</taxon>
        <taxon>Alphaproteobacteria</taxon>
        <taxon>Acetobacterales</taxon>
        <taxon>Roseomonadaceae</taxon>
        <taxon>Roseomonas</taxon>
    </lineage>
</organism>
<dbReference type="Proteomes" id="UP000223527">
    <property type="component" value="Unassembled WGS sequence"/>
</dbReference>
<feature type="domain" description="Cytochrome c" evidence="8">
    <location>
        <begin position="24"/>
        <end position="127"/>
    </location>
</feature>
<keyword evidence="4" id="KW-0249">Electron transport</keyword>
<keyword evidence="7" id="KW-0732">Signal</keyword>
<dbReference type="EMBL" id="PDNU01000048">
    <property type="protein sequence ID" value="PHK93385.1"/>
    <property type="molecule type" value="Genomic_DNA"/>
</dbReference>
<evidence type="ECO:0000313" key="10">
    <source>
        <dbReference type="Proteomes" id="UP000223527"/>
    </source>
</evidence>
<dbReference type="InterPro" id="IPR036909">
    <property type="entry name" value="Cyt_c-like_dom_sf"/>
</dbReference>
<dbReference type="AlphaFoldDB" id="A0A2C7A7Q9"/>
<sequence length="127" mass="13763">MIRYIAPFASLMALALAAAPVAAQDAEAGQRAFNQCRACHTINEGARSGVGPNLHGVIGRKAASLEGFRYSKAMQDKGAEGLVWNEESLNPYLRSPREVVPGTTMSFPGLKDEKRLQDLLAYLKQQS</sequence>
<evidence type="ECO:0000256" key="4">
    <source>
        <dbReference type="ARBA" id="ARBA00022982"/>
    </source>
</evidence>
<evidence type="ECO:0000256" key="1">
    <source>
        <dbReference type="ARBA" id="ARBA00022448"/>
    </source>
</evidence>
<dbReference type="OrthoDB" id="9805828at2"/>
<protein>
    <submittedName>
        <fullName evidence="9">Cytochrome c family protein</fullName>
    </submittedName>
</protein>
<comment type="caution">
    <text evidence="9">The sequence shown here is derived from an EMBL/GenBank/DDBJ whole genome shotgun (WGS) entry which is preliminary data.</text>
</comment>
<keyword evidence="2 6" id="KW-0349">Heme</keyword>
<feature type="signal peptide" evidence="7">
    <location>
        <begin position="1"/>
        <end position="23"/>
    </location>
</feature>
<dbReference type="Gene3D" id="1.10.760.10">
    <property type="entry name" value="Cytochrome c-like domain"/>
    <property type="match status" value="1"/>
</dbReference>
<evidence type="ECO:0000256" key="5">
    <source>
        <dbReference type="ARBA" id="ARBA00023004"/>
    </source>
</evidence>
<dbReference type="InterPro" id="IPR002327">
    <property type="entry name" value="Cyt_c_1A/1B"/>
</dbReference>
<dbReference type="GO" id="GO:0020037">
    <property type="term" value="F:heme binding"/>
    <property type="evidence" value="ECO:0007669"/>
    <property type="project" value="InterPro"/>
</dbReference>
<dbReference type="PROSITE" id="PS51007">
    <property type="entry name" value="CYTC"/>
    <property type="match status" value="1"/>
</dbReference>
<dbReference type="Pfam" id="PF00034">
    <property type="entry name" value="Cytochrom_C"/>
    <property type="match status" value="1"/>
</dbReference>
<reference evidence="9 10" key="1">
    <citation type="submission" date="2017-10" db="EMBL/GenBank/DDBJ databases">
        <authorList>
            <person name="Banno H."/>
            <person name="Chua N.-H."/>
        </authorList>
    </citation>
    <scope>NUCLEOTIDE SEQUENCE [LARGE SCALE GENOMIC DNA]</scope>
    <source>
        <strain evidence="9 10">YW11</strain>
    </source>
</reference>
<proteinExistence type="predicted"/>
<evidence type="ECO:0000256" key="7">
    <source>
        <dbReference type="SAM" id="SignalP"/>
    </source>
</evidence>
<keyword evidence="1" id="KW-0813">Transport</keyword>
<keyword evidence="3 6" id="KW-0479">Metal-binding</keyword>
<dbReference type="GO" id="GO:0046872">
    <property type="term" value="F:metal ion binding"/>
    <property type="evidence" value="ECO:0007669"/>
    <property type="project" value="UniProtKB-KW"/>
</dbReference>
<feature type="chain" id="PRO_5012067219" evidence="7">
    <location>
        <begin position="24"/>
        <end position="127"/>
    </location>
</feature>
<evidence type="ECO:0000256" key="2">
    <source>
        <dbReference type="ARBA" id="ARBA00022617"/>
    </source>
</evidence>
<gene>
    <name evidence="9" type="ORF">CR162_18785</name>
</gene>
<evidence type="ECO:0000259" key="8">
    <source>
        <dbReference type="PROSITE" id="PS51007"/>
    </source>
</evidence>
<evidence type="ECO:0000256" key="3">
    <source>
        <dbReference type="ARBA" id="ARBA00022723"/>
    </source>
</evidence>